<keyword evidence="2" id="KW-1185">Reference proteome</keyword>
<dbReference type="Gene3D" id="3.40.50.1820">
    <property type="entry name" value="alpha/beta hydrolase"/>
    <property type="match status" value="1"/>
</dbReference>
<dbReference type="PANTHER" id="PTHR35602:SF3">
    <property type="entry name" value="ESTERASE YQIA"/>
    <property type="match status" value="1"/>
</dbReference>
<dbReference type="Pfam" id="PF05728">
    <property type="entry name" value="UPF0227"/>
    <property type="match status" value="1"/>
</dbReference>
<dbReference type="EMBL" id="CP044222">
    <property type="protein sequence ID" value="QEW08650.1"/>
    <property type="molecule type" value="Genomic_DNA"/>
</dbReference>
<protein>
    <submittedName>
        <fullName evidence="1">Esterase</fullName>
    </submittedName>
</protein>
<dbReference type="InterPro" id="IPR008886">
    <property type="entry name" value="UPF0227/Esterase_YqiA"/>
</dbReference>
<dbReference type="Proteomes" id="UP000325606">
    <property type="component" value="Chromosome"/>
</dbReference>
<organism evidence="1 2">
    <name type="scientific">Nitrincola iocasae</name>
    <dbReference type="NCBI Taxonomy" id="2614693"/>
    <lineage>
        <taxon>Bacteria</taxon>
        <taxon>Pseudomonadati</taxon>
        <taxon>Pseudomonadota</taxon>
        <taxon>Gammaproteobacteria</taxon>
        <taxon>Oceanospirillales</taxon>
        <taxon>Oceanospirillaceae</taxon>
        <taxon>Nitrincola</taxon>
    </lineage>
</organism>
<dbReference type="KEGG" id="nik:F5I99_15865"/>
<dbReference type="SUPFAM" id="SSF53474">
    <property type="entry name" value="alpha/beta-Hydrolases"/>
    <property type="match status" value="1"/>
</dbReference>
<accession>A0A5J6LIU0</accession>
<proteinExistence type="predicted"/>
<dbReference type="InterPro" id="IPR029058">
    <property type="entry name" value="AB_hydrolase_fold"/>
</dbReference>
<dbReference type="AlphaFoldDB" id="A0A5J6LIU0"/>
<sequence>MSNATHKPLLIYVHGFNSSPESWKAQLLQQHLSAPDGPADLLVPSLSHWPAEAVRQLGLLIEAAWDRDITLIGSSLGGFYSTWLTEQQPRLRSVLVNPAVNPDRLLADWLGENENIYTHERYHLTREHLKQLQALRVEQLNHSSRYLLLVQTADETLDYREAVEKYQHAVHYVQPGGSHGFEAFDRLIPAVVAFAQGRVELPPLISLPDVVEG</sequence>
<evidence type="ECO:0000313" key="2">
    <source>
        <dbReference type="Proteomes" id="UP000325606"/>
    </source>
</evidence>
<reference evidence="1 2" key="1">
    <citation type="submission" date="2019-09" db="EMBL/GenBank/DDBJ databases">
        <title>Nitrincola iocasae sp. nov., a bacterium isolated from the sediment collected at a cold seep field in South China Sea.</title>
        <authorList>
            <person name="Zhang H."/>
            <person name="Wang H."/>
            <person name="Li C."/>
        </authorList>
    </citation>
    <scope>NUCLEOTIDE SEQUENCE [LARGE SCALE GENOMIC DNA]</scope>
    <source>
        <strain evidence="1 2">KXZD1103</strain>
    </source>
</reference>
<name>A0A5J6LIU0_9GAMM</name>
<gene>
    <name evidence="1" type="ORF">F5I99_15865</name>
</gene>
<evidence type="ECO:0000313" key="1">
    <source>
        <dbReference type="EMBL" id="QEW08650.1"/>
    </source>
</evidence>
<dbReference type="PANTHER" id="PTHR35602">
    <property type="entry name" value="ESTERASE YQIA-RELATED"/>
    <property type="match status" value="1"/>
</dbReference>